<sequence>MARQLNVQQQNEIEFQKMLETAQYYRANRVPLAVENFLKEKHISSQEAVFIDVASDGWSMGFEFGFGGSLVTRDERFYDFELETDLNKSVVLMVHQFDDVTSAQNLSEKVKGRGKSRAMLALQVLRVLNSPS</sequence>
<accession>A0ABY9RH89</accession>
<reference evidence="1" key="1">
    <citation type="submission" date="2023-09" db="EMBL/GenBank/DDBJ databases">
        <title>Undibacterium sp. 20NA77.5 isolated from freshwater.</title>
        <authorList>
            <person name="Le V."/>
            <person name="Ko S.-R."/>
            <person name="Ahn C.-Y."/>
            <person name="Oh H.-M."/>
        </authorList>
    </citation>
    <scope>NUCLEOTIDE SEQUENCE</scope>
    <source>
        <strain evidence="1">20NA77.5</strain>
    </source>
</reference>
<evidence type="ECO:0000313" key="1">
    <source>
        <dbReference type="EMBL" id="WMW80203.1"/>
    </source>
</evidence>
<evidence type="ECO:0000313" key="2">
    <source>
        <dbReference type="Proteomes" id="UP001181355"/>
    </source>
</evidence>
<dbReference type="RefSeq" id="WP_309481696.1">
    <property type="nucleotide sequence ID" value="NZ_CP133720.1"/>
</dbReference>
<gene>
    <name evidence="1" type="ORF">RF679_16340</name>
</gene>
<dbReference type="Proteomes" id="UP001181355">
    <property type="component" value="Chromosome"/>
</dbReference>
<name>A0ABY9RH89_9BURK</name>
<keyword evidence="2" id="KW-1185">Reference proteome</keyword>
<organism evidence="1 2">
    <name type="scientific">Undibacterium cyanobacteriorum</name>
    <dbReference type="NCBI Taxonomy" id="3073561"/>
    <lineage>
        <taxon>Bacteria</taxon>
        <taxon>Pseudomonadati</taxon>
        <taxon>Pseudomonadota</taxon>
        <taxon>Betaproteobacteria</taxon>
        <taxon>Burkholderiales</taxon>
        <taxon>Oxalobacteraceae</taxon>
        <taxon>Undibacterium</taxon>
    </lineage>
</organism>
<protein>
    <submittedName>
        <fullName evidence="1">Uncharacterized protein</fullName>
    </submittedName>
</protein>
<dbReference type="EMBL" id="CP133720">
    <property type="protein sequence ID" value="WMW80203.1"/>
    <property type="molecule type" value="Genomic_DNA"/>
</dbReference>
<proteinExistence type="predicted"/>